<dbReference type="SUPFAM" id="SSF54001">
    <property type="entry name" value="Cysteine proteinases"/>
    <property type="match status" value="1"/>
</dbReference>
<evidence type="ECO:0000313" key="6">
    <source>
        <dbReference type="EMBL" id="KAJ4495155.1"/>
    </source>
</evidence>
<dbReference type="GO" id="GO:0008234">
    <property type="term" value="F:cysteine-type peptidase activity"/>
    <property type="evidence" value="ECO:0007669"/>
    <property type="project" value="InterPro"/>
</dbReference>
<protein>
    <recommendedName>
        <fullName evidence="5">Ubiquitin-like protease family profile domain-containing protein</fullName>
    </recommendedName>
</protein>
<dbReference type="Pfam" id="PF02902">
    <property type="entry name" value="Peptidase_C48"/>
    <property type="match status" value="1"/>
</dbReference>
<reference evidence="6" key="1">
    <citation type="submission" date="2022-08" db="EMBL/GenBank/DDBJ databases">
        <authorList>
            <consortium name="DOE Joint Genome Institute"/>
            <person name="Min B."/>
            <person name="Riley R."/>
            <person name="Sierra-Patev S."/>
            <person name="Naranjo-Ortiz M."/>
            <person name="Looney B."/>
            <person name="Konkel Z."/>
            <person name="Slot J.C."/>
            <person name="Sakamoto Y."/>
            <person name="Steenwyk J.L."/>
            <person name="Rokas A."/>
            <person name="Carro J."/>
            <person name="Camarero S."/>
            <person name="Ferreira P."/>
            <person name="Molpeceres G."/>
            <person name="Ruiz-Duenas F.J."/>
            <person name="Serrano A."/>
            <person name="Henrissat B."/>
            <person name="Drula E."/>
            <person name="Hughes K.W."/>
            <person name="Mata J.L."/>
            <person name="Ishikawa N.K."/>
            <person name="Vargas-Isla R."/>
            <person name="Ushijima S."/>
            <person name="Smith C.A."/>
            <person name="Ahrendt S."/>
            <person name="Andreopoulos W."/>
            <person name="He G."/>
            <person name="Labutti K."/>
            <person name="Lipzen A."/>
            <person name="Ng V."/>
            <person name="Sandor L."/>
            <person name="Barry K."/>
            <person name="Martinez A.T."/>
            <person name="Xiao Y."/>
            <person name="Gibbons J.G."/>
            <person name="Terashima K."/>
            <person name="Hibbett D.S."/>
            <person name="Grigoriev I.V."/>
        </authorList>
    </citation>
    <scope>NUCLEOTIDE SEQUENCE</scope>
    <source>
        <strain evidence="6">Sp2 HRB7682 ss15</strain>
    </source>
</reference>
<accession>A0A9W9B2B8</accession>
<organism evidence="6 7">
    <name type="scientific">Lentinula lateritia</name>
    <dbReference type="NCBI Taxonomy" id="40482"/>
    <lineage>
        <taxon>Eukaryota</taxon>
        <taxon>Fungi</taxon>
        <taxon>Dikarya</taxon>
        <taxon>Basidiomycota</taxon>
        <taxon>Agaricomycotina</taxon>
        <taxon>Agaricomycetes</taxon>
        <taxon>Agaricomycetidae</taxon>
        <taxon>Agaricales</taxon>
        <taxon>Marasmiineae</taxon>
        <taxon>Omphalotaceae</taxon>
        <taxon>Lentinula</taxon>
    </lineage>
</organism>
<keyword evidence="2" id="KW-0645">Protease</keyword>
<dbReference type="GO" id="GO:0006508">
    <property type="term" value="P:proteolysis"/>
    <property type="evidence" value="ECO:0007669"/>
    <property type="project" value="UniProtKB-KW"/>
</dbReference>
<keyword evidence="3" id="KW-0378">Hydrolase</keyword>
<name>A0A9W9B2B8_9AGAR</name>
<dbReference type="Gene3D" id="3.40.395.10">
    <property type="entry name" value="Adenoviral Proteinase, Chain A"/>
    <property type="match status" value="1"/>
</dbReference>
<gene>
    <name evidence="6" type="ORF">C8J55DRAFT_484794</name>
</gene>
<feature type="region of interest" description="Disordered" evidence="4">
    <location>
        <begin position="506"/>
        <end position="539"/>
    </location>
</feature>
<dbReference type="Proteomes" id="UP001150238">
    <property type="component" value="Unassembled WGS sequence"/>
</dbReference>
<evidence type="ECO:0000256" key="3">
    <source>
        <dbReference type="ARBA" id="ARBA00022801"/>
    </source>
</evidence>
<dbReference type="GO" id="GO:0019783">
    <property type="term" value="F:ubiquitin-like protein peptidase activity"/>
    <property type="evidence" value="ECO:0007669"/>
    <property type="project" value="UniProtKB-ARBA"/>
</dbReference>
<evidence type="ECO:0000313" key="7">
    <source>
        <dbReference type="Proteomes" id="UP001150238"/>
    </source>
</evidence>
<evidence type="ECO:0000256" key="1">
    <source>
        <dbReference type="ARBA" id="ARBA00005234"/>
    </source>
</evidence>
<evidence type="ECO:0000259" key="5">
    <source>
        <dbReference type="PROSITE" id="PS50600"/>
    </source>
</evidence>
<comment type="caution">
    <text evidence="6">The sequence shown here is derived from an EMBL/GenBank/DDBJ whole genome shotgun (WGS) entry which is preliminary data.</text>
</comment>
<evidence type="ECO:0000256" key="2">
    <source>
        <dbReference type="ARBA" id="ARBA00022670"/>
    </source>
</evidence>
<feature type="domain" description="Ubiquitin-like protease family profile" evidence="5">
    <location>
        <begin position="200"/>
        <end position="368"/>
    </location>
</feature>
<proteinExistence type="inferred from homology"/>
<sequence>MSGKALDIEPVTPFIPSEWIGKGKKYTNNLPQEVINARDAMLEVPREELRVLDLSSYSVNKALELKFPKQSSDLVVVKITKWFSTDAPKTSIQCLMNRPIPSKECLKALLDGFGQAWFNGARSVSDPRFNDGQDRLPVFTLSLWRQLAETGTGIEKWRRAKAWLLEKQKESMTRPVAAIEEAIDLFDSTGWNSPLSLSVLSASTLDLTSFLGTAWLKDDHIDMMCEVLRDRVREDPKLTRTMLAPMAFSWAIMSAERRKDYSSVASPGLARYADRIKEGNITHLYFPVNVNDNHWIAGFIDLKRNTMGYGDSLGQNMSPPTKFFRGIRNWMKTAFKCDPEFAGDVLKHGIQDDGYSCGICTMNTLSHVLFGEDIWDPHRKVLERITWFIKLAKYERVLDVPQSHSRICAPCTPTTPALPAILNYTDVEASISIALADFNFQDSEHPPNPLRQQPALSNLLNPQKTPRMNLLDLLNPAESSDESEAEDGVLDEKEIFKGNSAKKRSWADDDTVIDESARPNKKKKSKDNQAESVGGPVGISRSAQWAREANLAVKEGRFKANTLYQERWKSKIRSYDPHAEFDDKNPINVKKFRHSLCMQWREAKCPYDASRFFEHLLECTPQYRLKFAAAGSRSMKSYFTMVPPVKESKAKPKAKISPCPKARPEGKIFPCPGLTDADDPRISRYLHRSAALGGGAPSIVTISQEVYCRTYSELNHDRFRAVLRKRIPKIENMIFTNIRFQNKNLRRIYLKHKGLQALLETPHAKKSPLIRYALGSLSGKYNVGHLSGIIEALVMQHDREERGVGMQNFHYPPAWDELSHLIRISSPKTYRLLEKYLPVRSERSFREKEAREPRFPPDICERTFELLRNQLDALGYDNQPFGLSCDDTKLQPSLRLYFDKSQNCHFIVGASTGPLKVMNPDQLEVVLDDNKNKKATKVRLWVLTPGIPNVTPIILAAKAIPSSLDASVLTAYAMQIIHGLIREHVNIVSYACDGTEVERAVQRNILSQADEVIEFCIPNPRSNSPDMTIRIPVIRGQAISLIQDSKHALKTWRNNLFSGARLLCLGSFVAIYEHIRQLAHEEGSPLYLRDVEKLDRQDDAAAARLFSADTLEYIAESHPEYIGEIVYLFVFGELVDAYQNRCISHHERVKMVLRARYFIDTWDTYLHACDYAKSRYFLSREALDIARILIEGYLALLVIHRDKIPTVFPLITHLHSSEPCEHSFGDSRQIDENFDFLDFLYMMPKLRLQMTEAVLRGKILNPNARASGYCHSYFDNTGLDILKLSKRLQMKRKSQKGFGSTVTMFPSIRAGFELDDLDNDDEDWVSDDEADGDVHVLQDMLEREENRMYRSSYTEQQEKEISRLSCAAISLITENMMHVQELAVVDPEAEIENEAQILKSFQRNNSHIAALRLPDEPSKVLGQGNYKFTDLDFSKLVSIRRENQTVQAAQGTRTRKTQRSTDKTSTIGRKIMARYNEIMRENNERTDASGQNRIARWTTRPKGDVSLEPASAAIGNSANAQVAASAVVKKASQRRKKIFQDADVPQLSSLIDANVTMIRPLMVGDFGVVWFEGELFVGKVIAMYEKTAGTNGKHASITESSKIAALSYIDLQLFERSSSRQFTELTSTTVLFNTKAFAKIPSPQFLLLTRHLLQGPANSFNLLPDEETVYIALKQGLPKLNIAMKRFRSRAIIDNDD</sequence>
<feature type="region of interest" description="Disordered" evidence="4">
    <location>
        <begin position="1444"/>
        <end position="1465"/>
    </location>
</feature>
<dbReference type="EMBL" id="JANVFS010000002">
    <property type="protein sequence ID" value="KAJ4495155.1"/>
    <property type="molecule type" value="Genomic_DNA"/>
</dbReference>
<dbReference type="InterPro" id="IPR038765">
    <property type="entry name" value="Papain-like_cys_pep_sf"/>
</dbReference>
<reference evidence="6" key="2">
    <citation type="journal article" date="2023" name="Proc. Natl. Acad. Sci. U.S.A.">
        <title>A global phylogenomic analysis of the shiitake genus Lentinula.</title>
        <authorList>
            <person name="Sierra-Patev S."/>
            <person name="Min B."/>
            <person name="Naranjo-Ortiz M."/>
            <person name="Looney B."/>
            <person name="Konkel Z."/>
            <person name="Slot J.C."/>
            <person name="Sakamoto Y."/>
            <person name="Steenwyk J.L."/>
            <person name="Rokas A."/>
            <person name="Carro J."/>
            <person name="Camarero S."/>
            <person name="Ferreira P."/>
            <person name="Molpeceres G."/>
            <person name="Ruiz-Duenas F.J."/>
            <person name="Serrano A."/>
            <person name="Henrissat B."/>
            <person name="Drula E."/>
            <person name="Hughes K.W."/>
            <person name="Mata J.L."/>
            <person name="Ishikawa N.K."/>
            <person name="Vargas-Isla R."/>
            <person name="Ushijima S."/>
            <person name="Smith C.A."/>
            <person name="Donoghue J."/>
            <person name="Ahrendt S."/>
            <person name="Andreopoulos W."/>
            <person name="He G."/>
            <person name="LaButti K."/>
            <person name="Lipzen A."/>
            <person name="Ng V."/>
            <person name="Riley R."/>
            <person name="Sandor L."/>
            <person name="Barry K."/>
            <person name="Martinez A.T."/>
            <person name="Xiao Y."/>
            <person name="Gibbons J.G."/>
            <person name="Terashima K."/>
            <person name="Grigoriev I.V."/>
            <person name="Hibbett D."/>
        </authorList>
    </citation>
    <scope>NUCLEOTIDE SEQUENCE</scope>
    <source>
        <strain evidence="6">Sp2 HRB7682 ss15</strain>
    </source>
</reference>
<evidence type="ECO:0000256" key="4">
    <source>
        <dbReference type="SAM" id="MobiDB-lite"/>
    </source>
</evidence>
<dbReference type="PROSITE" id="PS50600">
    <property type="entry name" value="ULP_PROTEASE"/>
    <property type="match status" value="1"/>
</dbReference>
<comment type="similarity">
    <text evidence="1">Belongs to the peptidase C48 family.</text>
</comment>
<dbReference type="InterPro" id="IPR003653">
    <property type="entry name" value="Peptidase_C48_C"/>
</dbReference>